<organism evidence="2 3">
    <name type="scientific">Caballeronia sordidicola</name>
    <name type="common">Burkholderia sordidicola</name>
    <dbReference type="NCBI Taxonomy" id="196367"/>
    <lineage>
        <taxon>Bacteria</taxon>
        <taxon>Pseudomonadati</taxon>
        <taxon>Pseudomonadota</taxon>
        <taxon>Betaproteobacteria</taxon>
        <taxon>Burkholderiales</taxon>
        <taxon>Burkholderiaceae</taxon>
        <taxon>Caballeronia</taxon>
    </lineage>
</organism>
<proteinExistence type="predicted"/>
<keyword evidence="1" id="KW-0472">Membrane</keyword>
<keyword evidence="1" id="KW-0812">Transmembrane</keyword>
<protein>
    <submittedName>
        <fullName evidence="2">Hydroxymethylpyrimidine ABC transporter, substrate-binding component</fullName>
    </submittedName>
</protein>
<feature type="transmembrane region" description="Helical" evidence="1">
    <location>
        <begin position="92"/>
        <end position="116"/>
    </location>
</feature>
<evidence type="ECO:0000313" key="3">
    <source>
        <dbReference type="Proteomes" id="UP000214720"/>
    </source>
</evidence>
<sequence>MQAIARCRRFEGFKCRDYCPCAFQLPTAVELVINTFIVHASAAARRSLKTIRGISTRAIDHRLFEQRELGPQYMTQLDHPMARAQSATRRRFVLGACASAVALAFTSAGFGFPTFFTQAFADTPPAGLDGFLLLSRKLTGRTTFDPALAQRVYDALSKSDSEFAGNVSALNVWLAAHGGVPSDTVTQALKADTPKLAGTVTAIMRAWYLGLVGDAPRVSVVAYERALMFDPVNDVLTIPSYCRDVPFYWAKKPPGAA</sequence>
<dbReference type="EMBL" id="MTHB01000050">
    <property type="protein sequence ID" value="OXC78814.1"/>
    <property type="molecule type" value="Genomic_DNA"/>
</dbReference>
<dbReference type="Pfam" id="PF12318">
    <property type="entry name" value="FAD-SLDH"/>
    <property type="match status" value="1"/>
</dbReference>
<dbReference type="InterPro" id="IPR024651">
    <property type="entry name" value="FAD-SLDH_ssu"/>
</dbReference>
<evidence type="ECO:0000256" key="1">
    <source>
        <dbReference type="SAM" id="Phobius"/>
    </source>
</evidence>
<reference evidence="3" key="1">
    <citation type="submission" date="2017-01" db="EMBL/GenBank/DDBJ databases">
        <title>Genome Analysis of Deinococcus marmoris KOPRI26562.</title>
        <authorList>
            <person name="Kim J.H."/>
            <person name="Oh H.-M."/>
        </authorList>
    </citation>
    <scope>NUCLEOTIDE SEQUENCE [LARGE SCALE GENOMIC DNA]</scope>
    <source>
        <strain evidence="3">PAMC 26633</strain>
    </source>
</reference>
<gene>
    <name evidence="2" type="ORF">BSU04_10075</name>
</gene>
<dbReference type="Proteomes" id="UP000214720">
    <property type="component" value="Unassembled WGS sequence"/>
</dbReference>
<name>A0A226X5W3_CABSO</name>
<comment type="caution">
    <text evidence="2">The sequence shown here is derived from an EMBL/GenBank/DDBJ whole genome shotgun (WGS) entry which is preliminary data.</text>
</comment>
<keyword evidence="1" id="KW-1133">Transmembrane helix</keyword>
<dbReference type="eggNOG" id="ENOG50337KU">
    <property type="taxonomic scope" value="Bacteria"/>
</dbReference>
<dbReference type="AlphaFoldDB" id="A0A226X5W3"/>
<accession>A0A226X5W3</accession>
<evidence type="ECO:0000313" key="2">
    <source>
        <dbReference type="EMBL" id="OXC78814.1"/>
    </source>
</evidence>